<dbReference type="InterPro" id="IPR036615">
    <property type="entry name" value="Mur_ligase_C_dom_sf"/>
</dbReference>
<evidence type="ECO:0000256" key="12">
    <source>
        <dbReference type="ARBA" id="ARBA00022741"/>
    </source>
</evidence>
<evidence type="ECO:0000256" key="5">
    <source>
        <dbReference type="ARBA" id="ARBA00008276"/>
    </source>
</evidence>
<comment type="catalytic activity">
    <reaction evidence="22">
        <text>7,8-dihydropteroate + L-glutamate + ATP = 7,8-dihydrofolate + ADP + phosphate + H(+)</text>
        <dbReference type="Rhea" id="RHEA:23584"/>
        <dbReference type="ChEBI" id="CHEBI:15378"/>
        <dbReference type="ChEBI" id="CHEBI:17839"/>
        <dbReference type="ChEBI" id="CHEBI:29985"/>
        <dbReference type="ChEBI" id="CHEBI:30616"/>
        <dbReference type="ChEBI" id="CHEBI:43474"/>
        <dbReference type="ChEBI" id="CHEBI:57451"/>
        <dbReference type="ChEBI" id="CHEBI:456216"/>
        <dbReference type="EC" id="6.3.2.12"/>
    </reaction>
</comment>
<evidence type="ECO:0000256" key="10">
    <source>
        <dbReference type="ARBA" id="ARBA00022598"/>
    </source>
</evidence>
<dbReference type="GO" id="GO:0005737">
    <property type="term" value="C:cytoplasm"/>
    <property type="evidence" value="ECO:0007669"/>
    <property type="project" value="TreeGrafter"/>
</dbReference>
<evidence type="ECO:0000259" key="24">
    <source>
        <dbReference type="Pfam" id="PF02875"/>
    </source>
</evidence>
<dbReference type="PROSITE" id="PS01012">
    <property type="entry name" value="FOLYLPOLYGLU_SYNT_2"/>
    <property type="match status" value="1"/>
</dbReference>
<keyword evidence="27" id="KW-1185">Reference proteome</keyword>
<evidence type="ECO:0000256" key="9">
    <source>
        <dbReference type="ARBA" id="ARBA00019357"/>
    </source>
</evidence>
<dbReference type="SUPFAM" id="SSF53623">
    <property type="entry name" value="MurD-like peptide ligases, catalytic domain"/>
    <property type="match status" value="1"/>
</dbReference>
<evidence type="ECO:0000256" key="11">
    <source>
        <dbReference type="ARBA" id="ARBA00022723"/>
    </source>
</evidence>
<dbReference type="GO" id="GO:0046656">
    <property type="term" value="P:folic acid biosynthetic process"/>
    <property type="evidence" value="ECO:0007669"/>
    <property type="project" value="UniProtKB-KW"/>
</dbReference>
<dbReference type="UniPathway" id="UPA00077">
    <property type="reaction ID" value="UER00157"/>
</dbReference>
<evidence type="ECO:0000256" key="1">
    <source>
        <dbReference type="ARBA" id="ARBA00001946"/>
    </source>
</evidence>
<accession>A0A6H1UDJ4</accession>
<proteinExistence type="inferred from homology"/>
<keyword evidence="10 23" id="KW-0436">Ligase</keyword>
<sequence>MSQRLTANHSLAEWLEHILSLHPSEIDLGLTRLRQVASQLNLTALPDSTVITVAGTNGKGTSCALLEQILTNAGYRVGVFSSPHIEHYRERVRIDGNELSDQSHVDAFTAIAAAQADVSLTFFEYSALGALWLFAQHRPDVVLLEVGLGGRLDATNVIDADLALITTIDLDHQDYLGDTRELVAVEKGGIMRANKPAVCGDPNPPLTLLAQARQLRANLVCRNDDFSVEVADSSWCFRMGNMECNGLPLPQIPVDNAGAVIAALQLLPLNVSDAAIVSALEQVSVPGRLESLAKNIVIDVAHNPQAARYLATWLAQQSATKIIAVCSMLGDKDMENSIAPLLPLVDQWLIAPLNVARAANAETMQQLLPQADCFDSVAAAFKHAIENASATDLVILFGSFYTVAQAKQYWRQRR</sequence>
<dbReference type="PIRSF" id="PIRSF001563">
    <property type="entry name" value="Folylpolyglu_synth"/>
    <property type="match status" value="1"/>
</dbReference>
<dbReference type="GO" id="GO:0004326">
    <property type="term" value="F:tetrahydrofolylpolyglutamate synthase activity"/>
    <property type="evidence" value="ECO:0007669"/>
    <property type="project" value="UniProtKB-EC"/>
</dbReference>
<dbReference type="EC" id="6.3.2.12" evidence="7"/>
<dbReference type="PANTHER" id="PTHR11136:SF0">
    <property type="entry name" value="DIHYDROFOLATE SYNTHETASE-RELATED"/>
    <property type="match status" value="1"/>
</dbReference>
<dbReference type="GO" id="GO:0046872">
    <property type="term" value="F:metal ion binding"/>
    <property type="evidence" value="ECO:0007669"/>
    <property type="project" value="UniProtKB-KW"/>
</dbReference>
<dbReference type="KEGG" id="fes:HER31_09995"/>
<dbReference type="InterPro" id="IPR036565">
    <property type="entry name" value="Mur-like_cat_sf"/>
</dbReference>
<feature type="domain" description="Mur ligase C-terminal" evidence="24">
    <location>
        <begin position="287"/>
        <end position="400"/>
    </location>
</feature>
<protein>
    <recommendedName>
        <fullName evidence="9">Dihydrofolate synthase/folylpolyglutamate synthase</fullName>
        <ecNumber evidence="7">6.3.2.12</ecNumber>
        <ecNumber evidence="8">6.3.2.17</ecNumber>
    </recommendedName>
    <alternativeName>
        <fullName evidence="18">Folylpoly-gamma-glutamate synthetase-dihydrofolate synthetase</fullName>
    </alternativeName>
    <alternativeName>
        <fullName evidence="16">Folylpolyglutamate synthetase</fullName>
    </alternativeName>
    <alternativeName>
        <fullName evidence="17">Tetrahydrofolylpolyglutamate synthase</fullName>
    </alternativeName>
</protein>
<evidence type="ECO:0000256" key="14">
    <source>
        <dbReference type="ARBA" id="ARBA00022842"/>
    </source>
</evidence>
<keyword evidence="12 23" id="KW-0547">Nucleotide-binding</keyword>
<comment type="subunit">
    <text evidence="6">Monomer.</text>
</comment>
<dbReference type="AlphaFoldDB" id="A0A6H1UDJ4"/>
<dbReference type="InterPro" id="IPR001645">
    <property type="entry name" value="Folylpolyglutamate_synth"/>
</dbReference>
<comment type="pathway">
    <text evidence="4">Cofactor biosynthesis; tetrahydrofolylpolyglutamate biosynthesis.</text>
</comment>
<dbReference type="GO" id="GO:0005524">
    <property type="term" value="F:ATP binding"/>
    <property type="evidence" value="ECO:0007669"/>
    <property type="project" value="UniProtKB-KW"/>
</dbReference>
<dbReference type="Pfam" id="PF08245">
    <property type="entry name" value="Mur_ligase_M"/>
    <property type="match status" value="1"/>
</dbReference>
<dbReference type="InterPro" id="IPR004101">
    <property type="entry name" value="Mur_ligase_C"/>
</dbReference>
<dbReference type="EC" id="6.3.2.17" evidence="8"/>
<dbReference type="GO" id="GO:0046654">
    <property type="term" value="P:tetrahydrofolate biosynthetic process"/>
    <property type="evidence" value="ECO:0007669"/>
    <property type="project" value="UniProtKB-UniPathway"/>
</dbReference>
<evidence type="ECO:0000256" key="4">
    <source>
        <dbReference type="ARBA" id="ARBA00005150"/>
    </source>
</evidence>
<evidence type="ECO:0000256" key="16">
    <source>
        <dbReference type="ARBA" id="ARBA00030048"/>
    </source>
</evidence>
<evidence type="ECO:0000313" key="26">
    <source>
        <dbReference type="EMBL" id="QIZ77177.1"/>
    </source>
</evidence>
<evidence type="ECO:0000259" key="25">
    <source>
        <dbReference type="Pfam" id="PF08245"/>
    </source>
</evidence>
<comment type="similarity">
    <text evidence="5 23">Belongs to the folylpolyglutamate synthase family.</text>
</comment>
<keyword evidence="14" id="KW-0460">Magnesium</keyword>
<comment type="pathway">
    <text evidence="3">Cofactor biosynthesis; tetrahydrofolate biosynthesis; 7,8-dihydrofolate from 2-amino-4-hydroxy-6-hydroxymethyl-7,8-dihydropteridine diphosphate and 4-aminobenzoate: step 2/2.</text>
</comment>
<comment type="catalytic activity">
    <reaction evidence="20">
        <text>10-formyltetrahydrofolyl-(gamma-L-Glu)(n) + L-glutamate + ATP = 10-formyltetrahydrofolyl-(gamma-L-Glu)(n+1) + ADP + phosphate + H(+)</text>
        <dbReference type="Rhea" id="RHEA:51904"/>
        <dbReference type="Rhea" id="RHEA-COMP:13088"/>
        <dbReference type="Rhea" id="RHEA-COMP:14300"/>
        <dbReference type="ChEBI" id="CHEBI:15378"/>
        <dbReference type="ChEBI" id="CHEBI:29985"/>
        <dbReference type="ChEBI" id="CHEBI:30616"/>
        <dbReference type="ChEBI" id="CHEBI:43474"/>
        <dbReference type="ChEBI" id="CHEBI:134413"/>
        <dbReference type="ChEBI" id="CHEBI:456216"/>
        <dbReference type="EC" id="6.3.2.17"/>
    </reaction>
</comment>
<evidence type="ECO:0000256" key="17">
    <source>
        <dbReference type="ARBA" id="ARBA00030592"/>
    </source>
</evidence>
<dbReference type="InterPro" id="IPR013221">
    <property type="entry name" value="Mur_ligase_cen"/>
</dbReference>
<evidence type="ECO:0000256" key="13">
    <source>
        <dbReference type="ARBA" id="ARBA00022840"/>
    </source>
</evidence>
<dbReference type="SUPFAM" id="SSF53244">
    <property type="entry name" value="MurD-like peptide ligases, peptide-binding domain"/>
    <property type="match status" value="1"/>
</dbReference>
<dbReference type="Gene3D" id="3.90.190.20">
    <property type="entry name" value="Mur ligase, C-terminal domain"/>
    <property type="match status" value="1"/>
</dbReference>
<evidence type="ECO:0000256" key="21">
    <source>
        <dbReference type="ARBA" id="ARBA00049035"/>
    </source>
</evidence>
<evidence type="ECO:0000256" key="7">
    <source>
        <dbReference type="ARBA" id="ARBA00013023"/>
    </source>
</evidence>
<evidence type="ECO:0000313" key="27">
    <source>
        <dbReference type="Proteomes" id="UP000501602"/>
    </source>
</evidence>
<dbReference type="InterPro" id="IPR018109">
    <property type="entry name" value="Folylpolyglutamate_synth_CS"/>
</dbReference>
<keyword evidence="15" id="KW-0289">Folate biosynthesis</keyword>
<comment type="cofactor">
    <cofactor evidence="1">
        <name>Mg(2+)</name>
        <dbReference type="ChEBI" id="CHEBI:18420"/>
    </cofactor>
</comment>
<keyword evidence="13 23" id="KW-0067">ATP-binding</keyword>
<evidence type="ECO:0000256" key="6">
    <source>
        <dbReference type="ARBA" id="ARBA00011245"/>
    </source>
</evidence>
<feature type="domain" description="Mur ligase central" evidence="25">
    <location>
        <begin position="53"/>
        <end position="193"/>
    </location>
</feature>
<dbReference type="FunFam" id="3.40.1190.10:FF:000004">
    <property type="entry name" value="Dihydrofolate synthase/folylpolyglutamate synthase"/>
    <property type="match status" value="1"/>
</dbReference>
<evidence type="ECO:0000256" key="8">
    <source>
        <dbReference type="ARBA" id="ARBA00013025"/>
    </source>
</evidence>
<gene>
    <name evidence="26" type="primary">folC</name>
    <name evidence="26" type="ORF">HER31_09995</name>
</gene>
<dbReference type="PANTHER" id="PTHR11136">
    <property type="entry name" value="FOLYLPOLYGLUTAMATE SYNTHASE-RELATED"/>
    <property type="match status" value="1"/>
</dbReference>
<reference evidence="26 27" key="1">
    <citation type="submission" date="2020-04" db="EMBL/GenBank/DDBJ databases">
        <title>Ferrimonas sp. S7 isolated from sea water.</title>
        <authorList>
            <person name="Bae S.S."/>
            <person name="Baek K."/>
        </authorList>
    </citation>
    <scope>NUCLEOTIDE SEQUENCE [LARGE SCALE GENOMIC DNA]</scope>
    <source>
        <strain evidence="26 27">S7</strain>
    </source>
</reference>
<name>A0A6H1UDJ4_9GAMM</name>
<evidence type="ECO:0000256" key="20">
    <source>
        <dbReference type="ARBA" id="ARBA00047808"/>
    </source>
</evidence>
<dbReference type="EMBL" id="CP051180">
    <property type="protein sequence ID" value="QIZ77177.1"/>
    <property type="molecule type" value="Genomic_DNA"/>
</dbReference>
<evidence type="ECO:0000256" key="15">
    <source>
        <dbReference type="ARBA" id="ARBA00022909"/>
    </source>
</evidence>
<evidence type="ECO:0000256" key="3">
    <source>
        <dbReference type="ARBA" id="ARBA00004799"/>
    </source>
</evidence>
<evidence type="ECO:0000256" key="23">
    <source>
        <dbReference type="PIRNR" id="PIRNR001563"/>
    </source>
</evidence>
<dbReference type="Proteomes" id="UP000501602">
    <property type="component" value="Chromosome"/>
</dbReference>
<dbReference type="GO" id="GO:0008841">
    <property type="term" value="F:dihydrofolate synthase activity"/>
    <property type="evidence" value="ECO:0007669"/>
    <property type="project" value="UniProtKB-EC"/>
</dbReference>
<evidence type="ECO:0000256" key="2">
    <source>
        <dbReference type="ARBA" id="ARBA00002714"/>
    </source>
</evidence>
<dbReference type="Pfam" id="PF02875">
    <property type="entry name" value="Mur_ligase_C"/>
    <property type="match status" value="1"/>
</dbReference>
<keyword evidence="11" id="KW-0479">Metal-binding</keyword>
<comment type="catalytic activity">
    <reaction evidence="21">
        <text>(6R)-5,10-methylenetetrahydrofolyl-(gamma-L-Glu)(n) + L-glutamate + ATP = (6R)-5,10-methylenetetrahydrofolyl-(gamma-L-Glu)(n+1) + ADP + phosphate + H(+)</text>
        <dbReference type="Rhea" id="RHEA:51912"/>
        <dbReference type="Rhea" id="RHEA-COMP:13257"/>
        <dbReference type="Rhea" id="RHEA-COMP:13258"/>
        <dbReference type="ChEBI" id="CHEBI:15378"/>
        <dbReference type="ChEBI" id="CHEBI:29985"/>
        <dbReference type="ChEBI" id="CHEBI:30616"/>
        <dbReference type="ChEBI" id="CHEBI:43474"/>
        <dbReference type="ChEBI" id="CHEBI:136572"/>
        <dbReference type="ChEBI" id="CHEBI:456216"/>
        <dbReference type="EC" id="6.3.2.17"/>
    </reaction>
</comment>
<dbReference type="Gene3D" id="3.40.1190.10">
    <property type="entry name" value="Mur-like, catalytic domain"/>
    <property type="match status" value="1"/>
</dbReference>
<organism evidence="26 27">
    <name type="scientific">Ferrimonas lipolytica</name>
    <dbReference type="NCBI Taxonomy" id="2724191"/>
    <lineage>
        <taxon>Bacteria</taxon>
        <taxon>Pseudomonadati</taxon>
        <taxon>Pseudomonadota</taxon>
        <taxon>Gammaproteobacteria</taxon>
        <taxon>Alteromonadales</taxon>
        <taxon>Ferrimonadaceae</taxon>
        <taxon>Ferrimonas</taxon>
    </lineage>
</organism>
<dbReference type="RefSeq" id="WP_168660438.1">
    <property type="nucleotide sequence ID" value="NZ_CP051180.1"/>
</dbReference>
<evidence type="ECO:0000256" key="19">
    <source>
        <dbReference type="ARBA" id="ARBA00047493"/>
    </source>
</evidence>
<comment type="function">
    <text evidence="2">Functions in two distinct reactions of the de novo folate biosynthetic pathway. Catalyzes the addition of a glutamate residue to dihydropteroate (7,8-dihydropteroate or H2Pte) to form dihydrofolate (7,8-dihydrofolate monoglutamate or H2Pte-Glu). Also catalyzes successive additions of L-glutamate to tetrahydrofolate or 10-formyltetrahydrofolate or 5,10-methylenetetrahydrofolate, leading to folylpolyglutamate derivatives.</text>
</comment>
<comment type="catalytic activity">
    <reaction evidence="19">
        <text>(6S)-5,6,7,8-tetrahydrofolyl-(gamma-L-Glu)(n) + L-glutamate + ATP = (6S)-5,6,7,8-tetrahydrofolyl-(gamma-L-Glu)(n+1) + ADP + phosphate + H(+)</text>
        <dbReference type="Rhea" id="RHEA:10580"/>
        <dbReference type="Rhea" id="RHEA-COMP:14738"/>
        <dbReference type="Rhea" id="RHEA-COMP:14740"/>
        <dbReference type="ChEBI" id="CHEBI:15378"/>
        <dbReference type="ChEBI" id="CHEBI:29985"/>
        <dbReference type="ChEBI" id="CHEBI:30616"/>
        <dbReference type="ChEBI" id="CHEBI:43474"/>
        <dbReference type="ChEBI" id="CHEBI:141005"/>
        <dbReference type="ChEBI" id="CHEBI:456216"/>
        <dbReference type="EC" id="6.3.2.17"/>
    </reaction>
</comment>
<dbReference type="PROSITE" id="PS01011">
    <property type="entry name" value="FOLYLPOLYGLU_SYNT_1"/>
    <property type="match status" value="1"/>
</dbReference>
<evidence type="ECO:0000256" key="22">
    <source>
        <dbReference type="ARBA" id="ARBA00049161"/>
    </source>
</evidence>
<dbReference type="NCBIfam" id="TIGR01499">
    <property type="entry name" value="folC"/>
    <property type="match status" value="1"/>
</dbReference>
<evidence type="ECO:0000256" key="18">
    <source>
        <dbReference type="ARBA" id="ARBA00032510"/>
    </source>
</evidence>
<dbReference type="NCBIfam" id="NF008101">
    <property type="entry name" value="PRK10846.1"/>
    <property type="match status" value="1"/>
</dbReference>